<feature type="transmembrane region" description="Helical" evidence="14">
    <location>
        <begin position="9"/>
        <end position="28"/>
    </location>
</feature>
<keyword evidence="10 14" id="KW-0472">Membrane</keyword>
<evidence type="ECO:0000256" key="3">
    <source>
        <dbReference type="ARBA" id="ARBA00022448"/>
    </source>
</evidence>
<keyword evidence="7" id="KW-0560">Oxidoreductase</keyword>
<feature type="transmembrane region" description="Helical" evidence="14">
    <location>
        <begin position="423"/>
        <end position="444"/>
    </location>
</feature>
<dbReference type="CDD" id="cd06186">
    <property type="entry name" value="NOX_Duox_like_FAD_NADP"/>
    <property type="match status" value="1"/>
</dbReference>
<feature type="transmembrane region" description="Helical" evidence="14">
    <location>
        <begin position="158"/>
        <end position="178"/>
    </location>
</feature>
<evidence type="ECO:0000256" key="4">
    <source>
        <dbReference type="ARBA" id="ARBA00022692"/>
    </source>
</evidence>
<dbReference type="PROSITE" id="PS51384">
    <property type="entry name" value="FAD_FR"/>
    <property type="match status" value="1"/>
</dbReference>
<feature type="domain" description="FAD-binding FR-type" evidence="15">
    <location>
        <begin position="312"/>
        <end position="417"/>
    </location>
</feature>
<proteinExistence type="inferred from homology"/>
<dbReference type="PANTHER" id="PTHR11972">
    <property type="entry name" value="NADPH OXIDASE"/>
    <property type="match status" value="1"/>
</dbReference>
<dbReference type="SFLD" id="SFLDG01168">
    <property type="entry name" value="Ferric_reductase_subgroup_(FRE"/>
    <property type="match status" value="1"/>
</dbReference>
<dbReference type="GO" id="GO:0140618">
    <property type="term" value="F:ferric-chelate reductase (NADH) activity"/>
    <property type="evidence" value="ECO:0007669"/>
    <property type="project" value="UniProtKB-EC"/>
</dbReference>
<evidence type="ECO:0000256" key="7">
    <source>
        <dbReference type="ARBA" id="ARBA00023002"/>
    </source>
</evidence>
<keyword evidence="8" id="KW-0408">Iron</keyword>
<evidence type="ECO:0000256" key="10">
    <source>
        <dbReference type="ARBA" id="ARBA00023136"/>
    </source>
</evidence>
<evidence type="ECO:0000256" key="12">
    <source>
        <dbReference type="ARBA" id="ARBA00066905"/>
    </source>
</evidence>
<dbReference type="Gene3D" id="3.40.50.80">
    <property type="entry name" value="Nucleotide-binding domain of ferredoxin-NADP reductase (FNR) module"/>
    <property type="match status" value="1"/>
</dbReference>
<evidence type="ECO:0000256" key="8">
    <source>
        <dbReference type="ARBA" id="ARBA00023004"/>
    </source>
</evidence>
<evidence type="ECO:0000256" key="9">
    <source>
        <dbReference type="ARBA" id="ARBA00023065"/>
    </source>
</evidence>
<dbReference type="InterPro" id="IPR013112">
    <property type="entry name" value="FAD-bd_8"/>
</dbReference>
<comment type="catalytic activity">
    <reaction evidence="11">
        <text>2 a Fe(II)-siderophore + NAD(+) + H(+) = 2 a Fe(III)-siderophore + NADH</text>
        <dbReference type="Rhea" id="RHEA:15061"/>
        <dbReference type="Rhea" id="RHEA-COMP:11342"/>
        <dbReference type="Rhea" id="RHEA-COMP:11344"/>
        <dbReference type="ChEBI" id="CHEBI:15378"/>
        <dbReference type="ChEBI" id="CHEBI:29033"/>
        <dbReference type="ChEBI" id="CHEBI:29034"/>
        <dbReference type="ChEBI" id="CHEBI:57540"/>
        <dbReference type="ChEBI" id="CHEBI:57945"/>
        <dbReference type="EC" id="1.16.1.7"/>
    </reaction>
</comment>
<keyword evidence="4 14" id="KW-0812">Transmembrane</keyword>
<dbReference type="InterPro" id="IPR013130">
    <property type="entry name" value="Fe3_Rdtase_TM_dom"/>
</dbReference>
<feature type="transmembrane region" description="Helical" evidence="14">
    <location>
        <begin position="99"/>
        <end position="125"/>
    </location>
</feature>
<feature type="transmembrane region" description="Helical" evidence="14">
    <location>
        <begin position="57"/>
        <end position="78"/>
    </location>
</feature>
<organism evidence="16 17">
    <name type="scientific">Protea cynaroides</name>
    <dbReference type="NCBI Taxonomy" id="273540"/>
    <lineage>
        <taxon>Eukaryota</taxon>
        <taxon>Viridiplantae</taxon>
        <taxon>Streptophyta</taxon>
        <taxon>Embryophyta</taxon>
        <taxon>Tracheophyta</taxon>
        <taxon>Spermatophyta</taxon>
        <taxon>Magnoliopsida</taxon>
        <taxon>Proteales</taxon>
        <taxon>Proteaceae</taxon>
        <taxon>Protea</taxon>
    </lineage>
</organism>
<evidence type="ECO:0000256" key="14">
    <source>
        <dbReference type="SAM" id="Phobius"/>
    </source>
</evidence>
<comment type="subcellular location">
    <subcellularLocation>
        <location evidence="1">Membrane</location>
        <topology evidence="1">Multi-pass membrane protein</topology>
    </subcellularLocation>
</comment>
<dbReference type="GO" id="GO:0046872">
    <property type="term" value="F:metal ion binding"/>
    <property type="evidence" value="ECO:0007669"/>
    <property type="project" value="UniProtKB-KW"/>
</dbReference>
<dbReference type="OrthoDB" id="167398at2759"/>
<keyword evidence="5" id="KW-0479">Metal-binding</keyword>
<evidence type="ECO:0000256" key="5">
    <source>
        <dbReference type="ARBA" id="ARBA00022723"/>
    </source>
</evidence>
<dbReference type="PANTHER" id="PTHR11972:SF41">
    <property type="entry name" value="FERRIC REDUCTION OXIDASE 2"/>
    <property type="match status" value="1"/>
</dbReference>
<evidence type="ECO:0000313" key="16">
    <source>
        <dbReference type="EMBL" id="KAJ4977052.1"/>
    </source>
</evidence>
<comment type="caution">
    <text evidence="16">The sequence shown here is derived from an EMBL/GenBank/DDBJ whole genome shotgun (WGS) entry which is preliminary data.</text>
</comment>
<dbReference type="InterPro" id="IPR039261">
    <property type="entry name" value="FNR_nucleotide-bd"/>
</dbReference>
<feature type="transmembrane region" description="Helical" evidence="14">
    <location>
        <begin position="532"/>
        <end position="554"/>
    </location>
</feature>
<feature type="compositionally biased region" description="Polar residues" evidence="13">
    <location>
        <begin position="799"/>
        <end position="815"/>
    </location>
</feature>
<dbReference type="Proteomes" id="UP001141806">
    <property type="component" value="Unassembled WGS sequence"/>
</dbReference>
<dbReference type="InterPro" id="IPR017927">
    <property type="entry name" value="FAD-bd_FR_type"/>
</dbReference>
<dbReference type="EC" id="1.16.1.7" evidence="12"/>
<dbReference type="InterPro" id="IPR050369">
    <property type="entry name" value="RBOH/FRE"/>
</dbReference>
<evidence type="ECO:0000313" key="17">
    <source>
        <dbReference type="Proteomes" id="UP001141806"/>
    </source>
</evidence>
<keyword evidence="17" id="KW-1185">Reference proteome</keyword>
<feature type="transmembrane region" description="Helical" evidence="14">
    <location>
        <begin position="199"/>
        <end position="224"/>
    </location>
</feature>
<evidence type="ECO:0000256" key="2">
    <source>
        <dbReference type="ARBA" id="ARBA00006278"/>
    </source>
</evidence>
<feature type="compositionally biased region" description="Basic and acidic residues" evidence="13">
    <location>
        <begin position="768"/>
        <end position="784"/>
    </location>
</feature>
<dbReference type="Pfam" id="PF08022">
    <property type="entry name" value="FAD_binding_8"/>
    <property type="match status" value="1"/>
</dbReference>
<keyword evidence="9" id="KW-0406">Ion transport</keyword>
<dbReference type="Pfam" id="PF01794">
    <property type="entry name" value="Ferric_reduct"/>
    <property type="match status" value="1"/>
</dbReference>
<reference evidence="16" key="1">
    <citation type="journal article" date="2023" name="Plant J.">
        <title>The genome of the king protea, Protea cynaroides.</title>
        <authorList>
            <person name="Chang J."/>
            <person name="Duong T.A."/>
            <person name="Schoeman C."/>
            <person name="Ma X."/>
            <person name="Roodt D."/>
            <person name="Barker N."/>
            <person name="Li Z."/>
            <person name="Van de Peer Y."/>
            <person name="Mizrachi E."/>
        </authorList>
    </citation>
    <scope>NUCLEOTIDE SEQUENCE</scope>
    <source>
        <tissue evidence="16">Young leaves</tissue>
    </source>
</reference>
<dbReference type="InterPro" id="IPR013121">
    <property type="entry name" value="Fe_red_NAD-bd_6"/>
</dbReference>
<gene>
    <name evidence="16" type="ORF">NE237_002158</name>
</gene>
<evidence type="ECO:0000256" key="11">
    <source>
        <dbReference type="ARBA" id="ARBA00050970"/>
    </source>
</evidence>
<feature type="region of interest" description="Disordered" evidence="13">
    <location>
        <begin position="796"/>
        <end position="820"/>
    </location>
</feature>
<keyword evidence="6 14" id="KW-1133">Transmembrane helix</keyword>
<evidence type="ECO:0000259" key="15">
    <source>
        <dbReference type="PROSITE" id="PS51384"/>
    </source>
</evidence>
<comment type="similarity">
    <text evidence="2">Belongs to the ferric reductase (FRE) family.</text>
</comment>
<evidence type="ECO:0000256" key="6">
    <source>
        <dbReference type="ARBA" id="ARBA00022989"/>
    </source>
</evidence>
<protein>
    <recommendedName>
        <fullName evidence="12">ferric-chelate reductase (NADH)</fullName>
        <ecNumber evidence="12">1.16.1.7</ecNumber>
    </recommendedName>
</protein>
<dbReference type="AlphaFoldDB" id="A0A9Q0QZ23"/>
<feature type="transmembrane region" description="Helical" evidence="14">
    <location>
        <begin position="236"/>
        <end position="255"/>
    </location>
</feature>
<evidence type="ECO:0000256" key="13">
    <source>
        <dbReference type="SAM" id="MobiDB-lite"/>
    </source>
</evidence>
<dbReference type="SUPFAM" id="SSF52343">
    <property type="entry name" value="Ferredoxin reductase-like, C-terminal NADP-linked domain"/>
    <property type="match status" value="1"/>
</dbReference>
<feature type="transmembrane region" description="Helical" evidence="14">
    <location>
        <begin position="705"/>
        <end position="723"/>
    </location>
</feature>
<feature type="transmembrane region" description="Helical" evidence="14">
    <location>
        <begin position="575"/>
        <end position="595"/>
    </location>
</feature>
<sequence>MSIKKVRAAIWLFLLLISLGIVFLWIMMPTNTYNTWMIVIQANVDSTTYFGPQGHTILMFTFPVLFIASLGSVYLYLGKKYSASESNCGRRLASWSRTVLVKGPLGIVSWTELAFLVMFIALLIWSFSTYVHLGFETITPQSASEQGLQVWEDKLTTVALSLALVGNLCLAFLFFPVIRGSSVLLPLFGITSEASIKYHIWLGHTVMTIFTAHGLCFIIKWAALNRMWEMLTWDKVGVANAAGELALLSGLVMWATTFPRIRRKMFELFFYTHHLYILFIFFFILHVGIIYACMMLPGFYLFLVDRYLRFLQSRQRVRLISARVLPCETVELNFSKSPGLSYSPMSIMFINVPSISKLQWHPFTVTSNSNMDQDKLSVVVKSEGSWTKKLYQMLSCPSPVKHLEVSIEGPYGPASTTLMRHDMLVMVCGGSGITPFISIIRELIFKTTLGFKSPRVLLVCSFKNSSSLTMLDLLLPMSSTLSDISSLQIQIEAYVTREEEPISNHQDQLKTLCFKPNVTDVPISSILGPNSWLWLGLIISSSFIIFLIFLGLLTNYYIYPIDQNDNIYPYSSRSLLNMLLLCICIAITGSVSFLWNKKQRALEVKQIQNEDAPPPKMTSPYSLSYNADRELESFPHQSFVDATKVHYGKRPNLKKILLECEGSNVEVMAAGPKKLRQEVATICASGLEENLHFESISFTCCRTSYLSLVAWGLSPLSLVWYVVREYGFSDELLKCRLIEKARLLYSSNQYSLETSWATSSANSSGGQGKEDGESQHSHHNDHSQNRFSFPQASIKVHQPSGNTHANEANSGPNFSDSRRNEGQFTINTSEAVPLTNVQLPNSTSAAELLNSKWLFQST</sequence>
<dbReference type="EMBL" id="JAMYWD010000003">
    <property type="protein sequence ID" value="KAJ4977052.1"/>
    <property type="molecule type" value="Genomic_DNA"/>
</dbReference>
<dbReference type="Pfam" id="PF08030">
    <property type="entry name" value="NAD_binding_6"/>
    <property type="match status" value="1"/>
</dbReference>
<feature type="region of interest" description="Disordered" evidence="13">
    <location>
        <begin position="758"/>
        <end position="784"/>
    </location>
</feature>
<dbReference type="GO" id="GO:0005886">
    <property type="term" value="C:plasma membrane"/>
    <property type="evidence" value="ECO:0007669"/>
    <property type="project" value="TreeGrafter"/>
</dbReference>
<evidence type="ECO:0000256" key="1">
    <source>
        <dbReference type="ARBA" id="ARBA00004141"/>
    </source>
</evidence>
<accession>A0A9Q0QZ23</accession>
<dbReference type="FunFam" id="3.40.50.80:FF:000039">
    <property type="entry name" value="Ferric reduction oxidase 3"/>
    <property type="match status" value="1"/>
</dbReference>
<feature type="transmembrane region" description="Helical" evidence="14">
    <location>
        <begin position="275"/>
        <end position="303"/>
    </location>
</feature>
<name>A0A9Q0QZ23_9MAGN</name>
<dbReference type="GO" id="GO:0006811">
    <property type="term" value="P:monoatomic ion transport"/>
    <property type="evidence" value="ECO:0007669"/>
    <property type="project" value="UniProtKB-KW"/>
</dbReference>
<keyword evidence="3" id="KW-0813">Transport</keyword>
<dbReference type="SFLD" id="SFLDS00052">
    <property type="entry name" value="Ferric_Reductase_Domain"/>
    <property type="match status" value="1"/>
</dbReference>